<feature type="domain" description="R3H" evidence="2">
    <location>
        <begin position="86"/>
        <end position="156"/>
    </location>
</feature>
<feature type="region of interest" description="Disordered" evidence="1">
    <location>
        <begin position="771"/>
        <end position="825"/>
    </location>
</feature>
<feature type="compositionally biased region" description="Low complexity" evidence="1">
    <location>
        <begin position="393"/>
        <end position="407"/>
    </location>
</feature>
<feature type="compositionally biased region" description="Low complexity" evidence="1">
    <location>
        <begin position="463"/>
        <end position="475"/>
    </location>
</feature>
<feature type="compositionally biased region" description="Pro residues" evidence="1">
    <location>
        <begin position="477"/>
        <end position="487"/>
    </location>
</feature>
<keyword evidence="4" id="KW-1185">Reference proteome</keyword>
<dbReference type="Gene3D" id="3.30.1370.50">
    <property type="entry name" value="R3H-like domain"/>
    <property type="match status" value="1"/>
</dbReference>
<dbReference type="PROSITE" id="PS51061">
    <property type="entry name" value="R3H"/>
    <property type="match status" value="1"/>
</dbReference>
<gene>
    <name evidence="3" type="ORF">Rsub_01659</name>
</gene>
<dbReference type="InterPro" id="IPR001374">
    <property type="entry name" value="R3H_dom"/>
</dbReference>
<dbReference type="GO" id="GO:0003676">
    <property type="term" value="F:nucleic acid binding"/>
    <property type="evidence" value="ECO:0007669"/>
    <property type="project" value="UniProtKB-UniRule"/>
</dbReference>
<dbReference type="STRING" id="307507.A0A2V0NML2"/>
<comment type="caution">
    <text evidence="3">The sequence shown here is derived from an EMBL/GenBank/DDBJ whole genome shotgun (WGS) entry which is preliminary data.</text>
</comment>
<feature type="region of interest" description="Disordered" evidence="1">
    <location>
        <begin position="567"/>
        <end position="643"/>
    </location>
</feature>
<dbReference type="SUPFAM" id="SSF82708">
    <property type="entry name" value="R3H domain"/>
    <property type="match status" value="1"/>
</dbReference>
<name>A0A2V0NML2_9CHLO</name>
<feature type="region of interest" description="Disordered" evidence="1">
    <location>
        <begin position="689"/>
        <end position="717"/>
    </location>
</feature>
<dbReference type="OrthoDB" id="508406at2759"/>
<feature type="compositionally biased region" description="Basic and acidic residues" evidence="1">
    <location>
        <begin position="187"/>
        <end position="196"/>
    </location>
</feature>
<sequence length="825" mass="87129">MQPAAPQPRQRSGPRAPLPGQRGPGAAPRTLGDLGSLYCNIRVDYTRGGPVEAHLAACPDPHEPLGADGAPEDPAVASVVLQSPAHPDADQIRELLAWFTSAAETGAGDGHAALALPASCTKAQRAAWHKAAEGVGLHSESTGFGDGRHLRIYSHTAWRRVRAAAAAAGAEGQGQGQGQGKGQAQAEARRGRGGDRELRARAKQLWSWCQTEGLFNYSQGELQQLLASGAQLPADIAAVVEKRNVAARLFAALNAGDEAGALAAIAEDPKACWLRDDTTGGYPAHVAAFFGLDRALRTMVAANAPTLLEQRDARRMTPLSVAREAGRAGAAAAIAEMMQEAGLAAAAAAASPGGLQGRGSEAGRGRGAGTPGRGGRAAGPAGVGAGRGREQQDGQAEAAAGGAVDGARPPRPAAPRALSPGPQDGRPPSAAPGSPPAPAPPQPLLPTAGERGFTRQRTASPRVAGVLAAAEVAVLTKPPPPPPPPEDPTSALAKGGKARFVTVRLEVQPNNAARPVRLVLQVAQPGSKSAKPSGAHVVARLIVSEAAPGQLQPARPVRLMLTVVGSGEKAGSGRGGRGQAQGGRSGGSTRGQREPQQGSTQAQGRGQRQAHDQQQRRQSGQQAGAATQAAQEQQQQQQQDQAVSERQYSQQQYAQAHMQAQLYQQQLQQLQLMAMGVGIGQAPTATGVALQQAARSSRGQQHPQLHHPQQQQQQQQQYQQQQYQQQQYAYANPNQQQQQQQQQEQQYYLHQMYLQQQQQQQQQFYAQQQVAHTQQQHQQQQMPQYLQHMQPAAQPAYHYQQPRSHQRQKPQGRRGDDANGNGGRQ</sequence>
<feature type="compositionally biased region" description="Gly residues" evidence="1">
    <location>
        <begin position="354"/>
        <end position="386"/>
    </location>
</feature>
<feature type="compositionally biased region" description="Low complexity" evidence="1">
    <location>
        <begin position="700"/>
        <end position="717"/>
    </location>
</feature>
<organism evidence="3 4">
    <name type="scientific">Raphidocelis subcapitata</name>
    <dbReference type="NCBI Taxonomy" id="307507"/>
    <lineage>
        <taxon>Eukaryota</taxon>
        <taxon>Viridiplantae</taxon>
        <taxon>Chlorophyta</taxon>
        <taxon>core chlorophytes</taxon>
        <taxon>Chlorophyceae</taxon>
        <taxon>CS clade</taxon>
        <taxon>Sphaeropleales</taxon>
        <taxon>Selenastraceae</taxon>
        <taxon>Raphidocelis</taxon>
    </lineage>
</organism>
<dbReference type="Proteomes" id="UP000247498">
    <property type="component" value="Unassembled WGS sequence"/>
</dbReference>
<proteinExistence type="predicted"/>
<feature type="compositionally biased region" description="Low complexity" evidence="1">
    <location>
        <begin position="771"/>
        <end position="802"/>
    </location>
</feature>
<dbReference type="CDD" id="cd02325">
    <property type="entry name" value="R3H"/>
    <property type="match status" value="1"/>
</dbReference>
<dbReference type="AlphaFoldDB" id="A0A2V0NML2"/>
<feature type="compositionally biased region" description="Low complexity" evidence="1">
    <location>
        <begin position="596"/>
        <end position="607"/>
    </location>
</feature>
<dbReference type="InterPro" id="IPR036867">
    <property type="entry name" value="R3H_dom_sf"/>
</dbReference>
<evidence type="ECO:0000259" key="2">
    <source>
        <dbReference type="PROSITE" id="PS51061"/>
    </source>
</evidence>
<evidence type="ECO:0000256" key="1">
    <source>
        <dbReference type="SAM" id="MobiDB-lite"/>
    </source>
</evidence>
<feature type="compositionally biased region" description="Gly residues" evidence="1">
    <location>
        <begin position="171"/>
        <end position="181"/>
    </location>
</feature>
<dbReference type="InParanoid" id="A0A2V0NML2"/>
<feature type="region of interest" description="Disordered" evidence="1">
    <location>
        <begin position="351"/>
        <end position="497"/>
    </location>
</feature>
<accession>A0A2V0NML2</accession>
<feature type="region of interest" description="Disordered" evidence="1">
    <location>
        <begin position="1"/>
        <end position="29"/>
    </location>
</feature>
<evidence type="ECO:0000313" key="4">
    <source>
        <dbReference type="Proteomes" id="UP000247498"/>
    </source>
</evidence>
<feature type="compositionally biased region" description="Low complexity" evidence="1">
    <location>
        <begin position="616"/>
        <end position="643"/>
    </location>
</feature>
<evidence type="ECO:0000313" key="3">
    <source>
        <dbReference type="EMBL" id="GBF88758.1"/>
    </source>
</evidence>
<protein>
    <recommendedName>
        <fullName evidence="2">R3H domain-containing protein</fullName>
    </recommendedName>
</protein>
<feature type="region of interest" description="Disordered" evidence="1">
    <location>
        <begin position="168"/>
        <end position="196"/>
    </location>
</feature>
<feature type="compositionally biased region" description="Gly residues" evidence="1">
    <location>
        <begin position="568"/>
        <end position="589"/>
    </location>
</feature>
<feature type="compositionally biased region" description="Pro residues" evidence="1">
    <location>
        <begin position="429"/>
        <end position="444"/>
    </location>
</feature>
<dbReference type="EMBL" id="BDRX01000006">
    <property type="protein sequence ID" value="GBF88758.1"/>
    <property type="molecule type" value="Genomic_DNA"/>
</dbReference>
<reference evidence="3 4" key="1">
    <citation type="journal article" date="2018" name="Sci. Rep.">
        <title>Raphidocelis subcapitata (=Pseudokirchneriella subcapitata) provides an insight into genome evolution and environmental adaptations in the Sphaeropleales.</title>
        <authorList>
            <person name="Suzuki S."/>
            <person name="Yamaguchi H."/>
            <person name="Nakajima N."/>
            <person name="Kawachi M."/>
        </authorList>
    </citation>
    <scope>NUCLEOTIDE SEQUENCE [LARGE SCALE GENOMIC DNA]</scope>
    <source>
        <strain evidence="3 4">NIES-35</strain>
    </source>
</reference>